<dbReference type="GO" id="GO:0004519">
    <property type="term" value="F:endonuclease activity"/>
    <property type="evidence" value="ECO:0007669"/>
    <property type="project" value="UniProtKB-KW"/>
</dbReference>
<name>A0ABR6VTU6_9BACT</name>
<dbReference type="Pfam" id="PF13392">
    <property type="entry name" value="HNH_3"/>
    <property type="match status" value="1"/>
</dbReference>
<dbReference type="Gene3D" id="3.90.75.20">
    <property type="match status" value="1"/>
</dbReference>
<dbReference type="Proteomes" id="UP000659698">
    <property type="component" value="Unassembled WGS sequence"/>
</dbReference>
<sequence>MSDRSGCRVIFLTKGCVAVISAVDYRRVNRYRWHTHQSAGSKRGPGYPYARATVNGRKVYLHRFIMGAPEDLEVDHKNHQTLDCRRENLECITPEVNKQRKRQRRKMKV</sequence>
<keyword evidence="3" id="KW-1185">Reference proteome</keyword>
<dbReference type="InterPro" id="IPR044925">
    <property type="entry name" value="His-Me_finger_sf"/>
</dbReference>
<proteinExistence type="predicted"/>
<gene>
    <name evidence="2" type="ORF">H7U12_13115</name>
</gene>
<keyword evidence="2" id="KW-0378">Hydrolase</keyword>
<evidence type="ECO:0000313" key="2">
    <source>
        <dbReference type="EMBL" id="MBC3540627.1"/>
    </source>
</evidence>
<keyword evidence="2" id="KW-0540">Nuclease</keyword>
<keyword evidence="2" id="KW-0255">Endonuclease</keyword>
<accession>A0ABR6VTU6</accession>
<evidence type="ECO:0000259" key="1">
    <source>
        <dbReference type="Pfam" id="PF13392"/>
    </source>
</evidence>
<dbReference type="SUPFAM" id="SSF54060">
    <property type="entry name" value="His-Me finger endonucleases"/>
    <property type="match status" value="1"/>
</dbReference>
<evidence type="ECO:0000313" key="3">
    <source>
        <dbReference type="Proteomes" id="UP000659698"/>
    </source>
</evidence>
<reference evidence="2 3" key="1">
    <citation type="journal article" date="2019" name="Int. J. Syst. Evol. Microbiol.">
        <title>Rufibacter sediminis sp. nov., isolated from freshwater lake sediment.</title>
        <authorList>
            <person name="Qu J.H."/>
            <person name="Zhang L.J."/>
            <person name="Fu Y.H."/>
            <person name="Li H.F."/>
        </authorList>
    </citation>
    <scope>NUCLEOTIDE SEQUENCE [LARGE SCALE GENOMIC DNA]</scope>
    <source>
        <strain evidence="2 3">H-1</strain>
    </source>
</reference>
<feature type="domain" description="HNH nuclease" evidence="1">
    <location>
        <begin position="69"/>
        <end position="98"/>
    </location>
</feature>
<dbReference type="InterPro" id="IPR003615">
    <property type="entry name" value="HNH_nuc"/>
</dbReference>
<organism evidence="2 3">
    <name type="scientific">Rufibacter sediminis</name>
    <dbReference type="NCBI Taxonomy" id="2762756"/>
    <lineage>
        <taxon>Bacteria</taxon>
        <taxon>Pseudomonadati</taxon>
        <taxon>Bacteroidota</taxon>
        <taxon>Cytophagia</taxon>
        <taxon>Cytophagales</taxon>
        <taxon>Hymenobacteraceae</taxon>
        <taxon>Rufibacter</taxon>
    </lineage>
</organism>
<protein>
    <submittedName>
        <fullName evidence="2">HNH endonuclease</fullName>
    </submittedName>
</protein>
<dbReference type="RefSeq" id="WP_186638636.1">
    <property type="nucleotide sequence ID" value="NZ_JACOAF010000030.1"/>
</dbReference>
<dbReference type="EMBL" id="JACOAF010000030">
    <property type="protein sequence ID" value="MBC3540627.1"/>
    <property type="molecule type" value="Genomic_DNA"/>
</dbReference>
<comment type="caution">
    <text evidence="2">The sequence shown here is derived from an EMBL/GenBank/DDBJ whole genome shotgun (WGS) entry which is preliminary data.</text>
</comment>